<gene>
    <name evidence="2" type="ORF">Bca52824_016968</name>
</gene>
<dbReference type="EMBL" id="JAAMPC010000004">
    <property type="protein sequence ID" value="KAG2313846.1"/>
    <property type="molecule type" value="Genomic_DNA"/>
</dbReference>
<feature type="region of interest" description="Disordered" evidence="1">
    <location>
        <begin position="1"/>
        <end position="41"/>
    </location>
</feature>
<sequence length="72" mass="8487">MTIISDSCHSGGLIDEAKEQIGESHKKDDEEEEEEESSSRFGFRKFCAARWKARLEGTRRTKMRRTRSRPRR</sequence>
<accession>A0A8X7VM59</accession>
<evidence type="ECO:0000313" key="3">
    <source>
        <dbReference type="Proteomes" id="UP000886595"/>
    </source>
</evidence>
<name>A0A8X7VM59_BRACI</name>
<dbReference type="AlphaFoldDB" id="A0A8X7VM59"/>
<dbReference type="Proteomes" id="UP000886595">
    <property type="component" value="Unassembled WGS sequence"/>
</dbReference>
<reference evidence="2 3" key="1">
    <citation type="submission" date="2020-02" db="EMBL/GenBank/DDBJ databases">
        <authorList>
            <person name="Ma Q."/>
            <person name="Huang Y."/>
            <person name="Song X."/>
            <person name="Pei D."/>
        </authorList>
    </citation>
    <scope>NUCLEOTIDE SEQUENCE [LARGE SCALE GENOMIC DNA]</scope>
    <source>
        <strain evidence="2">Sxm20200214</strain>
        <tissue evidence="2">Leaf</tissue>
    </source>
</reference>
<evidence type="ECO:0000256" key="1">
    <source>
        <dbReference type="SAM" id="MobiDB-lite"/>
    </source>
</evidence>
<keyword evidence="3" id="KW-1185">Reference proteome</keyword>
<evidence type="ECO:0000313" key="2">
    <source>
        <dbReference type="EMBL" id="KAG2313846.1"/>
    </source>
</evidence>
<organism evidence="2 3">
    <name type="scientific">Brassica carinata</name>
    <name type="common">Ethiopian mustard</name>
    <name type="synonym">Abyssinian cabbage</name>
    <dbReference type="NCBI Taxonomy" id="52824"/>
    <lineage>
        <taxon>Eukaryota</taxon>
        <taxon>Viridiplantae</taxon>
        <taxon>Streptophyta</taxon>
        <taxon>Embryophyta</taxon>
        <taxon>Tracheophyta</taxon>
        <taxon>Spermatophyta</taxon>
        <taxon>Magnoliopsida</taxon>
        <taxon>eudicotyledons</taxon>
        <taxon>Gunneridae</taxon>
        <taxon>Pentapetalae</taxon>
        <taxon>rosids</taxon>
        <taxon>malvids</taxon>
        <taxon>Brassicales</taxon>
        <taxon>Brassicaceae</taxon>
        <taxon>Brassiceae</taxon>
        <taxon>Brassica</taxon>
    </lineage>
</organism>
<feature type="compositionally biased region" description="Basic and acidic residues" evidence="1">
    <location>
        <begin position="15"/>
        <end position="28"/>
    </location>
</feature>
<comment type="caution">
    <text evidence="2">The sequence shown here is derived from an EMBL/GenBank/DDBJ whole genome shotgun (WGS) entry which is preliminary data.</text>
</comment>
<protein>
    <submittedName>
        <fullName evidence="2">Uncharacterized protein</fullName>
    </submittedName>
</protein>
<proteinExistence type="predicted"/>